<sequence>MVTLYYFERGHHGTIKARFTRCSCLSEEMRDSLMGDKKVESCNRGGGQSVGASSGPHKTVLKGDDPRRINPEEGSTIRGRVVVATLPCLGLNRPVVSFSPISAGQASDTQFGPLWAHLDRKRNEGSRCERPAMWPRERKISKRTTGNHYSWGGLAKPSPGSAPTI</sequence>
<reference evidence="2" key="1">
    <citation type="journal article" date="2023" name="G3 (Bethesda)">
        <title>A reference genome for the long-term kleptoplast-retaining sea slug Elysia crispata morphotype clarki.</title>
        <authorList>
            <person name="Eastman K.E."/>
            <person name="Pendleton A.L."/>
            <person name="Shaikh M.A."/>
            <person name="Suttiyut T."/>
            <person name="Ogas R."/>
            <person name="Tomko P."/>
            <person name="Gavelis G."/>
            <person name="Widhalm J.R."/>
            <person name="Wisecaver J.H."/>
        </authorList>
    </citation>
    <scope>NUCLEOTIDE SEQUENCE</scope>
    <source>
        <strain evidence="2">ECLA1</strain>
    </source>
</reference>
<gene>
    <name evidence="2" type="ORF">RRG08_034989</name>
</gene>
<proteinExistence type="predicted"/>
<feature type="compositionally biased region" description="Basic and acidic residues" evidence="1">
    <location>
        <begin position="61"/>
        <end position="71"/>
    </location>
</feature>
<accession>A0AAE0Y227</accession>
<name>A0AAE0Y227_9GAST</name>
<evidence type="ECO:0000256" key="1">
    <source>
        <dbReference type="SAM" id="MobiDB-lite"/>
    </source>
</evidence>
<organism evidence="2 3">
    <name type="scientific">Elysia crispata</name>
    <name type="common">lettuce slug</name>
    <dbReference type="NCBI Taxonomy" id="231223"/>
    <lineage>
        <taxon>Eukaryota</taxon>
        <taxon>Metazoa</taxon>
        <taxon>Spiralia</taxon>
        <taxon>Lophotrochozoa</taxon>
        <taxon>Mollusca</taxon>
        <taxon>Gastropoda</taxon>
        <taxon>Heterobranchia</taxon>
        <taxon>Euthyneura</taxon>
        <taxon>Panpulmonata</taxon>
        <taxon>Sacoglossa</taxon>
        <taxon>Placobranchoidea</taxon>
        <taxon>Plakobranchidae</taxon>
        <taxon>Elysia</taxon>
    </lineage>
</organism>
<evidence type="ECO:0000313" key="3">
    <source>
        <dbReference type="Proteomes" id="UP001283361"/>
    </source>
</evidence>
<protein>
    <submittedName>
        <fullName evidence="2">Uncharacterized protein</fullName>
    </submittedName>
</protein>
<feature type="region of interest" description="Disordered" evidence="1">
    <location>
        <begin position="135"/>
        <end position="165"/>
    </location>
</feature>
<dbReference type="AlphaFoldDB" id="A0AAE0Y227"/>
<dbReference type="EMBL" id="JAWDGP010007087">
    <property type="protein sequence ID" value="KAK3730244.1"/>
    <property type="molecule type" value="Genomic_DNA"/>
</dbReference>
<keyword evidence="3" id="KW-1185">Reference proteome</keyword>
<evidence type="ECO:0000313" key="2">
    <source>
        <dbReference type="EMBL" id="KAK3730244.1"/>
    </source>
</evidence>
<dbReference type="Proteomes" id="UP001283361">
    <property type="component" value="Unassembled WGS sequence"/>
</dbReference>
<comment type="caution">
    <text evidence="2">The sequence shown here is derived from an EMBL/GenBank/DDBJ whole genome shotgun (WGS) entry which is preliminary data.</text>
</comment>
<feature type="region of interest" description="Disordered" evidence="1">
    <location>
        <begin position="39"/>
        <end position="73"/>
    </location>
</feature>